<dbReference type="AlphaFoldDB" id="A0A284S6J8"/>
<protein>
    <submittedName>
        <fullName evidence="2">Uncharacterized protein</fullName>
    </submittedName>
</protein>
<organism evidence="2 3">
    <name type="scientific">Armillaria ostoyae</name>
    <name type="common">Armillaria root rot fungus</name>
    <dbReference type="NCBI Taxonomy" id="47428"/>
    <lineage>
        <taxon>Eukaryota</taxon>
        <taxon>Fungi</taxon>
        <taxon>Dikarya</taxon>
        <taxon>Basidiomycota</taxon>
        <taxon>Agaricomycotina</taxon>
        <taxon>Agaricomycetes</taxon>
        <taxon>Agaricomycetidae</taxon>
        <taxon>Agaricales</taxon>
        <taxon>Marasmiineae</taxon>
        <taxon>Physalacriaceae</taxon>
        <taxon>Armillaria</taxon>
    </lineage>
</organism>
<dbReference type="Proteomes" id="UP000219338">
    <property type="component" value="Unassembled WGS sequence"/>
</dbReference>
<accession>A0A284S6J8</accession>
<name>A0A284S6J8_ARMOS</name>
<feature type="region of interest" description="Disordered" evidence="1">
    <location>
        <begin position="311"/>
        <end position="334"/>
    </location>
</feature>
<sequence length="334" mass="38171">MNEHYNVKEARTTLERYAMESAKDNKLHLNRVLKTGVLTEVVLEDGDTGFVWRLIKRDEGTGEAEEIVFVMNGVICSTDLPPVHRIPKSTNDKPIIMAQKVTITGLNATFFAEAMETIKEINLTVQREFKEGTLELWAPGNFQGVDSLECMNRYFRRLRADERDTGIPFPKEVDPKGILTDMTRPDLAHTEENEVQYFRSNVGEDGKRRFNNAKPQMFRNGDIVQISFTVAFVRGKRRMFRLKPILRAIALLDGEYTWVRAFTRSHIQKITKRQAANRAQAAQGATKAWDVYQGPRAFKRKISYVTEDEMEVEEGMAQKRRAGGAEEEADSGDM</sequence>
<dbReference type="EMBL" id="FUEG01000036">
    <property type="protein sequence ID" value="SJL16621.1"/>
    <property type="molecule type" value="Genomic_DNA"/>
</dbReference>
<evidence type="ECO:0000313" key="3">
    <source>
        <dbReference type="Proteomes" id="UP000219338"/>
    </source>
</evidence>
<dbReference type="OrthoDB" id="3269456at2759"/>
<reference evidence="3" key="1">
    <citation type="journal article" date="2017" name="Nat. Ecol. Evol.">
        <title>Genome expansion and lineage-specific genetic innovations in the forest pathogenic fungi Armillaria.</title>
        <authorList>
            <person name="Sipos G."/>
            <person name="Prasanna A.N."/>
            <person name="Walter M.C."/>
            <person name="O'Connor E."/>
            <person name="Balint B."/>
            <person name="Krizsan K."/>
            <person name="Kiss B."/>
            <person name="Hess J."/>
            <person name="Varga T."/>
            <person name="Slot J."/>
            <person name="Riley R."/>
            <person name="Boka B."/>
            <person name="Rigling D."/>
            <person name="Barry K."/>
            <person name="Lee J."/>
            <person name="Mihaltcheva S."/>
            <person name="LaButti K."/>
            <person name="Lipzen A."/>
            <person name="Waldron R."/>
            <person name="Moloney N.M."/>
            <person name="Sperisen C."/>
            <person name="Kredics L."/>
            <person name="Vagvoelgyi C."/>
            <person name="Patrignani A."/>
            <person name="Fitzpatrick D."/>
            <person name="Nagy I."/>
            <person name="Doyle S."/>
            <person name="Anderson J.B."/>
            <person name="Grigoriev I.V."/>
            <person name="Gueldener U."/>
            <person name="Muensterkoetter M."/>
            <person name="Nagy L.G."/>
        </authorList>
    </citation>
    <scope>NUCLEOTIDE SEQUENCE [LARGE SCALE GENOMIC DNA]</scope>
    <source>
        <strain evidence="3">C18/9</strain>
    </source>
</reference>
<feature type="compositionally biased region" description="Acidic residues" evidence="1">
    <location>
        <begin position="325"/>
        <end position="334"/>
    </location>
</feature>
<dbReference type="STRING" id="47428.A0A284S6J8"/>
<keyword evidence="3" id="KW-1185">Reference proteome</keyword>
<evidence type="ECO:0000256" key="1">
    <source>
        <dbReference type="SAM" id="MobiDB-lite"/>
    </source>
</evidence>
<gene>
    <name evidence="2" type="ORF">ARMOST_20147</name>
</gene>
<evidence type="ECO:0000313" key="2">
    <source>
        <dbReference type="EMBL" id="SJL16621.1"/>
    </source>
</evidence>
<proteinExistence type="predicted"/>
<dbReference type="OMA" id="VMNGVIC"/>